<proteinExistence type="inferred from homology"/>
<dbReference type="OMA" id="WFGERGN"/>
<organism evidence="3 4">
    <name type="scientific">Sphaerulina musiva (strain SO2202)</name>
    <name type="common">Poplar stem canker fungus</name>
    <name type="synonym">Septoria musiva</name>
    <dbReference type="NCBI Taxonomy" id="692275"/>
    <lineage>
        <taxon>Eukaryota</taxon>
        <taxon>Fungi</taxon>
        <taxon>Dikarya</taxon>
        <taxon>Ascomycota</taxon>
        <taxon>Pezizomycotina</taxon>
        <taxon>Dothideomycetes</taxon>
        <taxon>Dothideomycetidae</taxon>
        <taxon>Mycosphaerellales</taxon>
        <taxon>Mycosphaerellaceae</taxon>
        <taxon>Sphaerulina</taxon>
    </lineage>
</organism>
<evidence type="ECO:0000313" key="4">
    <source>
        <dbReference type="Proteomes" id="UP000016931"/>
    </source>
</evidence>
<evidence type="ECO:0000313" key="3">
    <source>
        <dbReference type="EMBL" id="EMF11873.1"/>
    </source>
</evidence>
<name>N1QF63_SPHMS</name>
<evidence type="ECO:0000256" key="2">
    <source>
        <dbReference type="ARBA" id="ARBA00023002"/>
    </source>
</evidence>
<dbReference type="CDD" id="cd05233">
    <property type="entry name" value="SDR_c"/>
    <property type="match status" value="1"/>
</dbReference>
<dbReference type="EMBL" id="KB456265">
    <property type="protein sequence ID" value="EMF11873.1"/>
    <property type="molecule type" value="Genomic_DNA"/>
</dbReference>
<dbReference type="InterPro" id="IPR002347">
    <property type="entry name" value="SDR_fam"/>
</dbReference>
<protein>
    <submittedName>
        <fullName evidence="3">NAD(P)-binding protein</fullName>
    </submittedName>
</protein>
<dbReference type="SUPFAM" id="SSF51735">
    <property type="entry name" value="NAD(P)-binding Rossmann-fold domains"/>
    <property type="match status" value="1"/>
</dbReference>
<dbReference type="HOGENOM" id="CLU_010194_2_10_1"/>
<dbReference type="Proteomes" id="UP000016931">
    <property type="component" value="Unassembled WGS sequence"/>
</dbReference>
<dbReference type="OrthoDB" id="10262026at2759"/>
<comment type="similarity">
    <text evidence="1">Belongs to the short-chain dehydrogenases/reductases (SDR) family.</text>
</comment>
<gene>
    <name evidence="3" type="ORF">SEPMUDRAFT_117833</name>
</gene>
<accession>N1QF63</accession>
<keyword evidence="4" id="KW-1185">Reference proteome</keyword>
<keyword evidence="2" id="KW-0560">Oxidoreductase</keyword>
<dbReference type="eggNOG" id="KOG1200">
    <property type="taxonomic scope" value="Eukaryota"/>
</dbReference>
<dbReference type="GO" id="GO:0016491">
    <property type="term" value="F:oxidoreductase activity"/>
    <property type="evidence" value="ECO:0007669"/>
    <property type="project" value="UniProtKB-KW"/>
</dbReference>
<dbReference type="Pfam" id="PF13561">
    <property type="entry name" value="adh_short_C2"/>
    <property type="match status" value="1"/>
</dbReference>
<reference evidence="3 4" key="1">
    <citation type="journal article" date="2012" name="PLoS Pathog.">
        <title>Diverse lifestyles and strategies of plant pathogenesis encoded in the genomes of eighteen Dothideomycetes fungi.</title>
        <authorList>
            <person name="Ohm R.A."/>
            <person name="Feau N."/>
            <person name="Henrissat B."/>
            <person name="Schoch C.L."/>
            <person name="Horwitz B.A."/>
            <person name="Barry K.W."/>
            <person name="Condon B.J."/>
            <person name="Copeland A.C."/>
            <person name="Dhillon B."/>
            <person name="Glaser F."/>
            <person name="Hesse C.N."/>
            <person name="Kosti I."/>
            <person name="LaButti K."/>
            <person name="Lindquist E.A."/>
            <person name="Lucas S."/>
            <person name="Salamov A.A."/>
            <person name="Bradshaw R.E."/>
            <person name="Ciuffetti L."/>
            <person name="Hamelin R.C."/>
            <person name="Kema G.H.J."/>
            <person name="Lawrence C."/>
            <person name="Scott J.A."/>
            <person name="Spatafora J.W."/>
            <person name="Turgeon B.G."/>
            <person name="de Wit P.J.G.M."/>
            <person name="Zhong S."/>
            <person name="Goodwin S.B."/>
            <person name="Grigoriev I.V."/>
        </authorList>
    </citation>
    <scope>NUCLEOTIDE SEQUENCE [LARGE SCALE GENOMIC DNA]</scope>
    <source>
        <strain evidence="3 4">SO2202</strain>
    </source>
</reference>
<dbReference type="RefSeq" id="XP_016759994.1">
    <property type="nucleotide sequence ID" value="XM_016901374.1"/>
</dbReference>
<dbReference type="PANTHER" id="PTHR24321:SF8">
    <property type="entry name" value="ESTRADIOL 17-BETA-DEHYDROGENASE 8-RELATED"/>
    <property type="match status" value="1"/>
</dbReference>
<dbReference type="InterPro" id="IPR036291">
    <property type="entry name" value="NAD(P)-bd_dom_sf"/>
</dbReference>
<dbReference type="STRING" id="692275.N1QF63"/>
<dbReference type="GeneID" id="27898511"/>
<dbReference type="Gene3D" id="3.40.50.720">
    <property type="entry name" value="NAD(P)-binding Rossmann-like Domain"/>
    <property type="match status" value="1"/>
</dbReference>
<evidence type="ECO:0000256" key="1">
    <source>
        <dbReference type="ARBA" id="ARBA00006484"/>
    </source>
</evidence>
<sequence>MAHSFNLSLGLEGTHVLITGGCGFIGRVVTEAFLAAGANVSIVDLPEAVANRQHYGGRHNSILFLPADISQPDSVSSAFSKAEDGFGAVECCIALASTDLSSLQQTESICDMDPKIWQDVFNVNINGTFLTAQRWLRGIRSALKDPIAAPNLRNVNLIIMGSESGKFGVRTMAAYAAGKAAVQYGLLQSLAQDVSRIYIKGRVNGVAPGAVNTTRFQEECERYGMQWEYEECQATVPMAKPVALEDVARTILFLASERWSGSTHGQLLHVDGGKTGSLVWQPGEAAIRCG</sequence>
<dbReference type="PANTHER" id="PTHR24321">
    <property type="entry name" value="DEHYDROGENASES, SHORT CHAIN"/>
    <property type="match status" value="1"/>
</dbReference>
<dbReference type="AlphaFoldDB" id="N1QF63"/>
<dbReference type="PRINTS" id="PR00081">
    <property type="entry name" value="GDHRDH"/>
</dbReference>